<dbReference type="OrthoDB" id="1728974at2759"/>
<dbReference type="EMBL" id="BMAV01023492">
    <property type="protein sequence ID" value="GFY79266.1"/>
    <property type="molecule type" value="Genomic_DNA"/>
</dbReference>
<organism evidence="1 2">
    <name type="scientific">Trichonephila inaurata madagascariensis</name>
    <dbReference type="NCBI Taxonomy" id="2747483"/>
    <lineage>
        <taxon>Eukaryota</taxon>
        <taxon>Metazoa</taxon>
        <taxon>Ecdysozoa</taxon>
        <taxon>Arthropoda</taxon>
        <taxon>Chelicerata</taxon>
        <taxon>Arachnida</taxon>
        <taxon>Araneae</taxon>
        <taxon>Araneomorphae</taxon>
        <taxon>Entelegynae</taxon>
        <taxon>Araneoidea</taxon>
        <taxon>Nephilidae</taxon>
        <taxon>Trichonephila</taxon>
        <taxon>Trichonephila inaurata</taxon>
    </lineage>
</organism>
<proteinExistence type="predicted"/>
<reference evidence="1" key="1">
    <citation type="submission" date="2020-08" db="EMBL/GenBank/DDBJ databases">
        <title>Multicomponent nature underlies the extraordinary mechanical properties of spider dragline silk.</title>
        <authorList>
            <person name="Kono N."/>
            <person name="Nakamura H."/>
            <person name="Mori M."/>
            <person name="Yoshida Y."/>
            <person name="Ohtoshi R."/>
            <person name="Malay A.D."/>
            <person name="Moran D.A.P."/>
            <person name="Tomita M."/>
            <person name="Numata K."/>
            <person name="Arakawa K."/>
        </authorList>
    </citation>
    <scope>NUCLEOTIDE SEQUENCE</scope>
</reference>
<gene>
    <name evidence="1" type="ORF">TNIN_374201</name>
</gene>
<evidence type="ECO:0000313" key="2">
    <source>
        <dbReference type="Proteomes" id="UP000886998"/>
    </source>
</evidence>
<sequence length="132" mass="15388">MSGERWFEVLLKILKTERAAETPKKRATQREAQRSQQVPLRTKVNLKNAAFDKDYDYRMHRNVVIGPMFVLTLLCIKISERNTRYECCSNGKVNMPPLVELGESQFLLMWLELLGSTNIFYSLFGITTHVFK</sequence>
<keyword evidence="2" id="KW-1185">Reference proteome</keyword>
<name>A0A8X7CSG3_9ARAC</name>
<dbReference type="Proteomes" id="UP000886998">
    <property type="component" value="Unassembled WGS sequence"/>
</dbReference>
<comment type="caution">
    <text evidence="1">The sequence shown here is derived from an EMBL/GenBank/DDBJ whole genome shotgun (WGS) entry which is preliminary data.</text>
</comment>
<dbReference type="AlphaFoldDB" id="A0A8X7CSG3"/>
<evidence type="ECO:0000313" key="1">
    <source>
        <dbReference type="EMBL" id="GFY79266.1"/>
    </source>
</evidence>
<accession>A0A8X7CSG3</accession>
<protein>
    <submittedName>
        <fullName evidence="1">Uncharacterized protein</fullName>
    </submittedName>
</protein>